<dbReference type="RefSeq" id="WP_013337067.1">
    <property type="nucleotide sequence ID" value="NC_014537.1"/>
</dbReference>
<organism evidence="2 3">
    <name type="scientific">Vulcanisaeta distributa (strain DSM 14429 / JCM 11212 / NBRC 100878 / IC-017)</name>
    <dbReference type="NCBI Taxonomy" id="572478"/>
    <lineage>
        <taxon>Archaea</taxon>
        <taxon>Thermoproteota</taxon>
        <taxon>Thermoprotei</taxon>
        <taxon>Thermoproteales</taxon>
        <taxon>Thermoproteaceae</taxon>
        <taxon>Vulcanisaeta</taxon>
    </lineage>
</organism>
<dbReference type="HOGENOM" id="CLU_060196_2_2_2"/>
<gene>
    <name evidence="2" type="ordered locus">Vdis_1970</name>
</gene>
<protein>
    <submittedName>
        <fullName evidence="2">Electron transfer flavoprotein alpha/beta-subunit</fullName>
    </submittedName>
</protein>
<dbReference type="eggNOG" id="arCOG00446">
    <property type="taxonomic scope" value="Archaea"/>
</dbReference>
<dbReference type="OrthoDB" id="6635at2157"/>
<feature type="domain" description="Electron transfer flavoprotein alpha/beta-subunit N-terminal" evidence="1">
    <location>
        <begin position="20"/>
        <end position="218"/>
    </location>
</feature>
<dbReference type="KEGG" id="vdi:Vdis_1970"/>
<dbReference type="Proteomes" id="UP000006681">
    <property type="component" value="Chromosome"/>
</dbReference>
<dbReference type="InterPro" id="IPR014729">
    <property type="entry name" value="Rossmann-like_a/b/a_fold"/>
</dbReference>
<dbReference type="SMART" id="SM00893">
    <property type="entry name" value="ETF"/>
    <property type="match status" value="1"/>
</dbReference>
<dbReference type="GO" id="GO:0009055">
    <property type="term" value="F:electron transfer activity"/>
    <property type="evidence" value="ECO:0007669"/>
    <property type="project" value="InterPro"/>
</dbReference>
<dbReference type="InterPro" id="IPR033948">
    <property type="entry name" value="ETF_beta_N"/>
</dbReference>
<accession>E1QNX7</accession>
<dbReference type="Gene3D" id="3.40.50.620">
    <property type="entry name" value="HUPs"/>
    <property type="match status" value="1"/>
</dbReference>
<proteinExistence type="predicted"/>
<evidence type="ECO:0000259" key="1">
    <source>
        <dbReference type="SMART" id="SM00893"/>
    </source>
</evidence>
<dbReference type="STRING" id="572478.Vdis_1970"/>
<dbReference type="PIRSF" id="PIRSF000090">
    <property type="entry name" value="Beta-ETF"/>
    <property type="match status" value="1"/>
</dbReference>
<dbReference type="CDD" id="cd01714">
    <property type="entry name" value="ETF_beta"/>
    <property type="match status" value="1"/>
</dbReference>
<dbReference type="EMBL" id="CP002100">
    <property type="protein sequence ID" value="ADN51342.1"/>
    <property type="molecule type" value="Genomic_DNA"/>
</dbReference>
<dbReference type="PANTHER" id="PTHR21294:SF20">
    <property type="entry name" value="ELECTRON TRANSFER FLAVOPROTEIN, SUBUNIT BETA (ETFB)"/>
    <property type="match status" value="1"/>
</dbReference>
<dbReference type="InterPro" id="IPR014730">
    <property type="entry name" value="ETF_a/b_N"/>
</dbReference>
<evidence type="ECO:0000313" key="2">
    <source>
        <dbReference type="EMBL" id="ADN51342.1"/>
    </source>
</evidence>
<name>E1QNX7_VULDI</name>
<dbReference type="Pfam" id="PF01012">
    <property type="entry name" value="ETF"/>
    <property type="match status" value="1"/>
</dbReference>
<dbReference type="SUPFAM" id="SSF52402">
    <property type="entry name" value="Adenine nucleotide alpha hydrolases-like"/>
    <property type="match status" value="1"/>
</dbReference>
<dbReference type="AlphaFoldDB" id="E1QNX7"/>
<evidence type="ECO:0000313" key="3">
    <source>
        <dbReference type="Proteomes" id="UP000006681"/>
    </source>
</evidence>
<keyword evidence="3" id="KW-1185">Reference proteome</keyword>
<dbReference type="InterPro" id="IPR012255">
    <property type="entry name" value="ETF_b"/>
</dbReference>
<sequence length="264" mass="28755">MEILALVKLALDTGQLRVSETKVDIEATPLKISDIDRNAVEEAVRIKEKVGGRVRVITALKYGPLAKRQQEAESLLREVLAMGADEAYLIVDNALINSDQLLTAKAIAAAIRKLGNYDLIIAGEATIDGYTSQVGPRVAAELGIPVISFVRELRIEGNKVIAKRDLEEAVQTVEAQLPVLVTVTREINVPRIPPLLQIRAAMRKPINRLSFADLGISVKSPVEVGSIVPIQVKRKGVIIKEGSVDEKVEKLVQALIQEGIITPR</sequence>
<dbReference type="GeneID" id="9752919"/>
<reference evidence="2 3" key="1">
    <citation type="journal article" date="2010" name="Stand. Genomic Sci.">
        <title>Complete genome sequence of Vulcanisaeta distributa type strain (IC-017).</title>
        <authorList>
            <person name="Mavromatis K."/>
            <person name="Sikorski J."/>
            <person name="Pabst E."/>
            <person name="Teshima H."/>
            <person name="Lapidus A."/>
            <person name="Lucas S."/>
            <person name="Nolan M."/>
            <person name="Glavina Del Rio T."/>
            <person name="Cheng J.F."/>
            <person name="Bruce D."/>
            <person name="Goodwin L."/>
            <person name="Pitluck S."/>
            <person name="Liolios K."/>
            <person name="Ivanova N."/>
            <person name="Mikhailova N."/>
            <person name="Pati A."/>
            <person name="Chen A."/>
            <person name="Palaniappan K."/>
            <person name="Land M."/>
            <person name="Hauser L."/>
            <person name="Chang Y.J."/>
            <person name="Jeffries C.D."/>
            <person name="Rohde M."/>
            <person name="Spring S."/>
            <person name="Goker M."/>
            <person name="Wirth R."/>
            <person name="Woyke T."/>
            <person name="Bristow J."/>
            <person name="Eisen J.A."/>
            <person name="Markowitz V."/>
            <person name="Hugenholtz P."/>
            <person name="Klenk H.P."/>
            <person name="Kyrpides N.C."/>
        </authorList>
    </citation>
    <scope>NUCLEOTIDE SEQUENCE [LARGE SCALE GENOMIC DNA]</scope>
    <source>
        <strain evidence="3">DSM 14429 / JCM 11212 / NBRC 100878 / IC-017</strain>
    </source>
</reference>
<reference evidence="3" key="2">
    <citation type="journal article" date="2010" name="Stand. Genomic Sci.">
        <title>Complete genome sequence of Vulcanisaeta distributa type strain (IC-017T).</title>
        <authorList>
            <person name="Mavromatis K."/>
            <person name="Sikorski J."/>
            <person name="Pabst E."/>
            <person name="Teshima H."/>
            <person name="Lapidus A."/>
            <person name="Lucas S."/>
            <person name="Nolan M."/>
            <person name="Glavina Del Rio T."/>
            <person name="Cheng J."/>
            <person name="Bruce D."/>
            <person name="Goodwin L."/>
            <person name="Pitluck S."/>
            <person name="Liolios K."/>
            <person name="Ivanova N."/>
            <person name="Mikhailova N."/>
            <person name="Pati A."/>
            <person name="Chen A."/>
            <person name="Palaniappan K."/>
            <person name="Land M."/>
            <person name="Hauser L."/>
            <person name="Chang Y."/>
            <person name="Jeffries C."/>
            <person name="Rohde M."/>
            <person name="Spring S."/>
            <person name="Goker M."/>
            <person name="Wirth R."/>
            <person name="Woyke T."/>
            <person name="Bristow J."/>
            <person name="Eisen J."/>
            <person name="Markowitz V."/>
            <person name="Hugenholtz P."/>
            <person name="Klenk H."/>
            <person name="Kyrpides N."/>
        </authorList>
    </citation>
    <scope>NUCLEOTIDE SEQUENCE [LARGE SCALE GENOMIC DNA]</scope>
    <source>
        <strain evidence="3">DSM 14429 / JCM 11212 / NBRC 100878 / IC-017</strain>
    </source>
</reference>
<dbReference type="PANTHER" id="PTHR21294">
    <property type="entry name" value="ELECTRON TRANSFER FLAVOPROTEIN BETA-SUBUNIT"/>
    <property type="match status" value="1"/>
</dbReference>